<dbReference type="AlphaFoldDB" id="G0V8H1"/>
<dbReference type="GO" id="GO:0006950">
    <property type="term" value="P:response to stress"/>
    <property type="evidence" value="ECO:0007669"/>
    <property type="project" value="UniProtKB-ARBA"/>
</dbReference>
<dbReference type="Proteomes" id="UP000001640">
    <property type="component" value="Chromosome 1"/>
</dbReference>
<feature type="transmembrane region" description="Helical" evidence="7">
    <location>
        <begin position="78"/>
        <end position="103"/>
    </location>
</feature>
<dbReference type="FunCoup" id="G0V8H1">
    <property type="interactions" value="536"/>
</dbReference>
<sequence length="344" mass="38321">MAPRKIYTLGEEKNRAGGSAAPEKDFGTGLRDAYYSFPPVTRTLLTLMVLTTSLALVGWVPIGYFVYSWTECFRYFQFWRMVTACFILPGELMQFIFQIYLLYSRSKEVETGRFLVSSAVSPTIEYTYYLLFSMISISILSSLIYGQSYPMILTAGFDSCLACTWAIDNINKPISLFGVLPITGKYIPVFQLVTSFIFNPNSFLLNCVGIFVAYLFNCLDTRTLGPVWGWLTNKPAGYGVFPAGKFGAPGLFVTVYELCFGELNNNRQRSKMSGSSRLSGLIGKSKGQRLGSLDPSKQPPNSLKKDRTSTAKKISTDSEESSTVNRFPGKGQRIGGTEEKKNEN</sequence>
<dbReference type="KEGG" id="ncs:NCAS_0A12110"/>
<proteinExistence type="inferred from homology"/>
<comment type="caution">
    <text evidence="7">Lacks conserved residue(s) required for the propagation of feature annotation.</text>
</comment>
<dbReference type="HOGENOM" id="CLU_059047_0_0_1"/>
<evidence type="ECO:0000256" key="1">
    <source>
        <dbReference type="ARBA" id="ARBA00004477"/>
    </source>
</evidence>
<evidence type="ECO:0000256" key="6">
    <source>
        <dbReference type="ARBA" id="ARBA00023136"/>
    </source>
</evidence>
<feature type="transmembrane region" description="Helical" evidence="7">
    <location>
        <begin position="126"/>
        <end position="145"/>
    </location>
</feature>
<dbReference type="GO" id="GO:0005789">
    <property type="term" value="C:endoplasmic reticulum membrane"/>
    <property type="evidence" value="ECO:0007669"/>
    <property type="project" value="UniProtKB-SubCell"/>
</dbReference>
<dbReference type="OMA" id="PDCLWFT"/>
<dbReference type="eggNOG" id="KOG0858">
    <property type="taxonomic scope" value="Eukaryota"/>
</dbReference>
<reference key="2">
    <citation type="submission" date="2011-08" db="EMBL/GenBank/DDBJ databases">
        <title>Genome sequence of Naumovozyma castellii.</title>
        <authorList>
            <person name="Gordon J.L."/>
            <person name="Armisen D."/>
            <person name="Proux-Wera E."/>
            <person name="OhEigeartaigh S.S."/>
            <person name="Byrne K.P."/>
            <person name="Wolfe K.H."/>
        </authorList>
    </citation>
    <scope>NUCLEOTIDE SEQUENCE</scope>
    <source>
        <strain>Type strain:CBS 4309</strain>
    </source>
</reference>
<reference evidence="9 10" key="1">
    <citation type="journal article" date="2011" name="Proc. Natl. Acad. Sci. U.S.A.">
        <title>Evolutionary erosion of yeast sex chromosomes by mating-type switching accidents.</title>
        <authorList>
            <person name="Gordon J.L."/>
            <person name="Armisen D."/>
            <person name="Proux-Wera E."/>
            <person name="Oheigeartaigh S.S."/>
            <person name="Byrne K.P."/>
            <person name="Wolfe K.H."/>
        </authorList>
    </citation>
    <scope>NUCLEOTIDE SEQUENCE [LARGE SCALE GENOMIC DNA]</scope>
    <source>
        <strain evidence="10">ATCC 76901 / BCRC 22586 / CBS 4309 / NBRC 1992 / NRRL Y-12630</strain>
    </source>
</reference>
<dbReference type="SUPFAM" id="SSF144091">
    <property type="entry name" value="Rhomboid-like"/>
    <property type="match status" value="1"/>
</dbReference>
<comment type="subcellular location">
    <subcellularLocation>
        <location evidence="1 7">Endoplasmic reticulum membrane</location>
        <topology evidence="1 7">Multi-pass membrane protein</topology>
    </subcellularLocation>
</comment>
<keyword evidence="6 7" id="KW-0472">Membrane</keyword>
<comment type="similarity">
    <text evidence="2 7">Belongs to the derlin family.</text>
</comment>
<feature type="compositionally biased region" description="Polar residues" evidence="8">
    <location>
        <begin position="268"/>
        <end position="278"/>
    </location>
</feature>
<evidence type="ECO:0000256" key="2">
    <source>
        <dbReference type="ARBA" id="ARBA00008917"/>
    </source>
</evidence>
<name>G0V8H1_NAUCA</name>
<evidence type="ECO:0000256" key="3">
    <source>
        <dbReference type="ARBA" id="ARBA00022692"/>
    </source>
</evidence>
<keyword evidence="5 7" id="KW-1133">Transmembrane helix</keyword>
<dbReference type="Pfam" id="PF04511">
    <property type="entry name" value="DER1"/>
    <property type="match status" value="1"/>
</dbReference>
<dbReference type="InterPro" id="IPR035952">
    <property type="entry name" value="Rhomboid-like_sf"/>
</dbReference>
<feature type="region of interest" description="Disordered" evidence="8">
    <location>
        <begin position="268"/>
        <end position="344"/>
    </location>
</feature>
<dbReference type="RefSeq" id="XP_003674150.1">
    <property type="nucleotide sequence ID" value="XM_003674102.1"/>
</dbReference>
<dbReference type="InParanoid" id="G0V8H1"/>
<evidence type="ECO:0000313" key="9">
    <source>
        <dbReference type="EMBL" id="CCC67769.1"/>
    </source>
</evidence>
<evidence type="ECO:0000256" key="5">
    <source>
        <dbReference type="ARBA" id="ARBA00022989"/>
    </source>
</evidence>
<dbReference type="OrthoDB" id="19102at2759"/>
<protein>
    <recommendedName>
        <fullName evidence="7">Derlin</fullName>
    </recommendedName>
</protein>
<keyword evidence="3 7" id="KW-0812">Transmembrane</keyword>
<keyword evidence="4 7" id="KW-0256">Endoplasmic reticulum</keyword>
<evidence type="ECO:0000256" key="8">
    <source>
        <dbReference type="SAM" id="MobiDB-lite"/>
    </source>
</evidence>
<evidence type="ECO:0000256" key="4">
    <source>
        <dbReference type="ARBA" id="ARBA00022824"/>
    </source>
</evidence>
<dbReference type="GeneID" id="96901248"/>
<feature type="transmembrane region" description="Helical" evidence="7">
    <location>
        <begin position="44"/>
        <end position="66"/>
    </location>
</feature>
<dbReference type="EMBL" id="HE576752">
    <property type="protein sequence ID" value="CCC67769.1"/>
    <property type="molecule type" value="Genomic_DNA"/>
</dbReference>
<gene>
    <name evidence="9" type="primary">NCAS0A12110</name>
    <name evidence="9" type="ordered locus">NCAS_0A12110</name>
</gene>
<keyword evidence="10" id="KW-1185">Reference proteome</keyword>
<dbReference type="PANTHER" id="PTHR11009">
    <property type="entry name" value="DER1-LIKE PROTEIN, DERLIN"/>
    <property type="match status" value="1"/>
</dbReference>
<evidence type="ECO:0000313" key="10">
    <source>
        <dbReference type="Proteomes" id="UP000001640"/>
    </source>
</evidence>
<dbReference type="InterPro" id="IPR007599">
    <property type="entry name" value="DER1"/>
</dbReference>
<accession>G0V8H1</accession>
<organism evidence="9 10">
    <name type="scientific">Naumovozyma castellii</name>
    <name type="common">Yeast</name>
    <name type="synonym">Saccharomyces castellii</name>
    <dbReference type="NCBI Taxonomy" id="27288"/>
    <lineage>
        <taxon>Eukaryota</taxon>
        <taxon>Fungi</taxon>
        <taxon>Dikarya</taxon>
        <taxon>Ascomycota</taxon>
        <taxon>Saccharomycotina</taxon>
        <taxon>Saccharomycetes</taxon>
        <taxon>Saccharomycetales</taxon>
        <taxon>Saccharomycetaceae</taxon>
        <taxon>Naumovozyma</taxon>
    </lineage>
</organism>
<dbReference type="STRING" id="1064592.G0V8H1"/>
<evidence type="ECO:0000256" key="7">
    <source>
        <dbReference type="RuleBase" id="RU363059"/>
    </source>
</evidence>
<comment type="function">
    <text evidence="7">May be involved in the degradation of misfolded endoplasmic reticulum (ER) luminal proteins.</text>
</comment>